<keyword evidence="8" id="KW-0811">Translocation</keyword>
<dbReference type="AlphaFoldDB" id="A0A6I3JHI0"/>
<dbReference type="InterPro" id="IPR003849">
    <property type="entry name" value="Preprotein_translocase_YajC"/>
</dbReference>
<dbReference type="Proteomes" id="UP000433406">
    <property type="component" value="Unassembled WGS sequence"/>
</dbReference>
<dbReference type="RefSeq" id="WP_171896751.1">
    <property type="nucleotide sequence ID" value="NZ_CP053660.1"/>
</dbReference>
<keyword evidence="7" id="KW-1133">Transmembrane helix</keyword>
<keyword evidence="11" id="KW-1185">Reference proteome</keyword>
<keyword evidence="4" id="KW-1003">Cell membrane</keyword>
<keyword evidence="9" id="KW-0472">Membrane</keyword>
<protein>
    <submittedName>
        <fullName evidence="10">Preprotein translocase subunit YajC</fullName>
    </submittedName>
</protein>
<evidence type="ECO:0000256" key="6">
    <source>
        <dbReference type="ARBA" id="ARBA00022927"/>
    </source>
</evidence>
<sequence length="96" mass="10224">MELASLLPLVGIALLFWLLIIRPASRRQKELTRMQSSLKVGDEVVLTSGFLGTIRDLDDDTARIQLAEGVVVTVARGAIGTVTQPGPAAAGEPEEI</sequence>
<evidence type="ECO:0000256" key="5">
    <source>
        <dbReference type="ARBA" id="ARBA00022692"/>
    </source>
</evidence>
<comment type="caution">
    <text evidence="10">The sequence shown here is derived from an EMBL/GenBank/DDBJ whole genome shotgun (WGS) entry which is preliminary data.</text>
</comment>
<organism evidence="10 11">
    <name type="scientific">Nocardioides marmotae</name>
    <dbReference type="NCBI Taxonomy" id="2663857"/>
    <lineage>
        <taxon>Bacteria</taxon>
        <taxon>Bacillati</taxon>
        <taxon>Actinomycetota</taxon>
        <taxon>Actinomycetes</taxon>
        <taxon>Propionibacteriales</taxon>
        <taxon>Nocardioidaceae</taxon>
        <taxon>Nocardioides</taxon>
    </lineage>
</organism>
<dbReference type="EMBL" id="WLCI01000023">
    <property type="protein sequence ID" value="MTB97413.1"/>
    <property type="molecule type" value="Genomic_DNA"/>
</dbReference>
<evidence type="ECO:0000256" key="8">
    <source>
        <dbReference type="ARBA" id="ARBA00023010"/>
    </source>
</evidence>
<evidence type="ECO:0000256" key="1">
    <source>
        <dbReference type="ARBA" id="ARBA00004162"/>
    </source>
</evidence>
<evidence type="ECO:0000256" key="7">
    <source>
        <dbReference type="ARBA" id="ARBA00022989"/>
    </source>
</evidence>
<evidence type="ECO:0000256" key="9">
    <source>
        <dbReference type="ARBA" id="ARBA00023136"/>
    </source>
</evidence>
<name>A0A6I3JHI0_9ACTN</name>
<keyword evidence="6" id="KW-0653">Protein transport</keyword>
<dbReference type="PANTHER" id="PTHR33909">
    <property type="entry name" value="SEC TRANSLOCON ACCESSORY COMPLEX SUBUNIT YAJC"/>
    <property type="match status" value="1"/>
</dbReference>
<dbReference type="GO" id="GO:0005886">
    <property type="term" value="C:plasma membrane"/>
    <property type="evidence" value="ECO:0007669"/>
    <property type="project" value="UniProtKB-SubCell"/>
</dbReference>
<dbReference type="NCBIfam" id="TIGR00739">
    <property type="entry name" value="yajC"/>
    <property type="match status" value="1"/>
</dbReference>
<reference evidence="10 11" key="1">
    <citation type="submission" date="2019-10" db="EMBL/GenBank/DDBJ databases">
        <title>Nocardioides novel species isolated from the excrement of Marmot.</title>
        <authorList>
            <person name="Zhang G."/>
        </authorList>
    </citation>
    <scope>NUCLEOTIDE SEQUENCE [LARGE SCALE GENOMIC DNA]</scope>
    <source>
        <strain evidence="11">zg-579</strain>
    </source>
</reference>
<evidence type="ECO:0000256" key="4">
    <source>
        <dbReference type="ARBA" id="ARBA00022475"/>
    </source>
</evidence>
<evidence type="ECO:0000256" key="2">
    <source>
        <dbReference type="ARBA" id="ARBA00006742"/>
    </source>
</evidence>
<dbReference type="PANTHER" id="PTHR33909:SF1">
    <property type="entry name" value="SEC TRANSLOCON ACCESSORY COMPLEX SUBUNIT YAJC"/>
    <property type="match status" value="1"/>
</dbReference>
<dbReference type="PRINTS" id="PR01853">
    <property type="entry name" value="YAJCTRNLCASE"/>
</dbReference>
<evidence type="ECO:0000313" key="11">
    <source>
        <dbReference type="Proteomes" id="UP000433406"/>
    </source>
</evidence>
<gene>
    <name evidence="10" type="primary">yajC</name>
    <name evidence="10" type="ORF">GGQ22_20305</name>
</gene>
<evidence type="ECO:0000256" key="3">
    <source>
        <dbReference type="ARBA" id="ARBA00022448"/>
    </source>
</evidence>
<comment type="similarity">
    <text evidence="2">Belongs to the YajC family.</text>
</comment>
<comment type="subcellular location">
    <subcellularLocation>
        <location evidence="1">Cell membrane</location>
        <topology evidence="1">Single-pass membrane protein</topology>
    </subcellularLocation>
</comment>
<dbReference type="Pfam" id="PF02699">
    <property type="entry name" value="YajC"/>
    <property type="match status" value="1"/>
</dbReference>
<keyword evidence="3" id="KW-0813">Transport</keyword>
<proteinExistence type="inferred from homology"/>
<keyword evidence="5" id="KW-0812">Transmembrane</keyword>
<dbReference type="SMART" id="SM01323">
    <property type="entry name" value="YajC"/>
    <property type="match status" value="1"/>
</dbReference>
<accession>A0A6I3JHI0</accession>
<evidence type="ECO:0000313" key="10">
    <source>
        <dbReference type="EMBL" id="MTB97413.1"/>
    </source>
</evidence>
<dbReference type="GO" id="GO:0015031">
    <property type="term" value="P:protein transport"/>
    <property type="evidence" value="ECO:0007669"/>
    <property type="project" value="UniProtKB-KW"/>
</dbReference>